<evidence type="ECO:0000256" key="5">
    <source>
        <dbReference type="HAMAP-Rule" id="MF_03006"/>
    </source>
</evidence>
<dbReference type="CDD" id="cd12408">
    <property type="entry name" value="RRM_eIF3G_like"/>
    <property type="match status" value="1"/>
</dbReference>
<dbReference type="SUPFAM" id="SSF54928">
    <property type="entry name" value="RNA-binding domain, RBD"/>
    <property type="match status" value="1"/>
</dbReference>
<dbReference type="EMBL" id="KV454012">
    <property type="protein sequence ID" value="ODV97169.1"/>
    <property type="molecule type" value="Genomic_DNA"/>
</dbReference>
<name>A0A1E4TZK5_PACTA</name>
<comment type="function">
    <text evidence="5">RNA-binding component of the eukaryotic translation initiation factor 3 (eIF-3) complex, which is involved in protein synthesis of a specialized repertoire of mRNAs and, together with other initiation factors, stimulates binding of mRNA and methionyl-tRNAi to the 40S ribosome. The eIF-3 complex specifically targets and initiates translation of a subset of mRNAs involved in cell proliferation. This subunit can bind 18S rRNA.</text>
</comment>
<dbReference type="GO" id="GO:0043614">
    <property type="term" value="C:multi-eIF complex"/>
    <property type="evidence" value="ECO:0007669"/>
    <property type="project" value="EnsemblFungi"/>
</dbReference>
<dbReference type="PIRSF" id="PIRSF037949">
    <property type="entry name" value="Transl_init_eIF-3_RNA-bind"/>
    <property type="match status" value="1"/>
</dbReference>
<dbReference type="Pfam" id="PF00076">
    <property type="entry name" value="RRM_1"/>
    <property type="match status" value="1"/>
</dbReference>
<dbReference type="InterPro" id="IPR012677">
    <property type="entry name" value="Nucleotide-bd_a/b_plait_sf"/>
</dbReference>
<feature type="compositionally biased region" description="Polar residues" evidence="7">
    <location>
        <begin position="151"/>
        <end position="168"/>
    </location>
</feature>
<evidence type="ECO:0000256" key="6">
    <source>
        <dbReference type="PROSITE-ProRule" id="PRU00176"/>
    </source>
</evidence>
<proteinExistence type="inferred from homology"/>
<dbReference type="GO" id="GO:0003723">
    <property type="term" value="F:RNA binding"/>
    <property type="evidence" value="ECO:0007669"/>
    <property type="project" value="UniProtKB-UniRule"/>
</dbReference>
<comment type="similarity">
    <text evidence="5">Belongs to the eIF-3 subunit G family.</text>
</comment>
<dbReference type="Proteomes" id="UP000094236">
    <property type="component" value="Unassembled WGS sequence"/>
</dbReference>
<evidence type="ECO:0000256" key="2">
    <source>
        <dbReference type="ARBA" id="ARBA00022540"/>
    </source>
</evidence>
<keyword evidence="10" id="KW-1185">Reference proteome</keyword>
<accession>A0A1E4TZK5</accession>
<dbReference type="OrthoDB" id="639027at2759"/>
<dbReference type="InterPro" id="IPR035979">
    <property type="entry name" value="RBD_domain_sf"/>
</dbReference>
<dbReference type="GO" id="GO:0071540">
    <property type="term" value="C:eukaryotic translation initiation factor 3 complex, eIF3e"/>
    <property type="evidence" value="ECO:0007669"/>
    <property type="project" value="EnsemblFungi"/>
</dbReference>
<dbReference type="GO" id="GO:0001732">
    <property type="term" value="P:formation of cytoplasmic translation initiation complex"/>
    <property type="evidence" value="ECO:0007669"/>
    <property type="project" value="UniProtKB-UniRule"/>
</dbReference>
<sequence>MAEVARSNWADAEEELPSPEVIENKDGTKTIISYRLNDAGKKVKVTQKIKEIKITEKVHPDVARRKKWAKFGAEEGTAPGPDFRTTQVGEPVYLRLGTQWKVIEKEAEEKQKEESKKASVGQGIRCRLCGGSHFTSKCPFKDTLGADIENASGTPEPSAASPTPELTKTTGYIAPHLRNRNKDEFAEKDLSVEKEESSTLRFTQINENIDEQTFRDEVLQRFERVIRRVTLVKNRETGRSKGVAYVEFDTPEIAQKARDALDGRGYHSLILRVDFSKPRAPR</sequence>
<feature type="region of interest" description="Disordered" evidence="7">
    <location>
        <begin position="149"/>
        <end position="168"/>
    </location>
</feature>
<evidence type="ECO:0000313" key="9">
    <source>
        <dbReference type="EMBL" id="ODV97169.1"/>
    </source>
</evidence>
<dbReference type="STRING" id="669874.A0A1E4TZK5"/>
<dbReference type="InterPro" id="IPR034240">
    <property type="entry name" value="eIF3G_RRM"/>
</dbReference>
<dbReference type="GO" id="GO:0002188">
    <property type="term" value="P:translation reinitiation"/>
    <property type="evidence" value="ECO:0007669"/>
    <property type="project" value="EnsemblFungi"/>
</dbReference>
<comment type="subcellular location">
    <subcellularLocation>
        <location evidence="5">Cytoplasm</location>
    </subcellularLocation>
</comment>
<keyword evidence="4 5" id="KW-0648">Protein biosynthesis</keyword>
<keyword evidence="2 5" id="KW-0396">Initiation factor</keyword>
<dbReference type="GO" id="GO:0016282">
    <property type="term" value="C:eukaryotic 43S preinitiation complex"/>
    <property type="evidence" value="ECO:0007669"/>
    <property type="project" value="UniProtKB-UniRule"/>
</dbReference>
<dbReference type="PANTHER" id="PTHR10352">
    <property type="entry name" value="EUKARYOTIC TRANSLATION INITIATION FACTOR 3 SUBUNIT G"/>
    <property type="match status" value="1"/>
</dbReference>
<evidence type="ECO:0000256" key="3">
    <source>
        <dbReference type="ARBA" id="ARBA00022884"/>
    </source>
</evidence>
<protein>
    <recommendedName>
        <fullName evidence="5">Eukaryotic translation initiation factor 3 subunit G</fullName>
        <shortName evidence="5">eIF3g</shortName>
    </recommendedName>
    <alternativeName>
        <fullName evidence="5">Eukaryotic translation initiation factor 3 RNA-binding subunit</fullName>
        <shortName evidence="5">eIF-3 RNA-binding subunit</shortName>
    </alternativeName>
    <alternativeName>
        <fullName evidence="5">Translation initiation factor eIF3 p33 subunit homolog</fullName>
        <shortName evidence="5">eIF3 p33 homolog</shortName>
    </alternativeName>
</protein>
<dbReference type="InterPro" id="IPR017334">
    <property type="entry name" value="eIF3_g"/>
</dbReference>
<evidence type="ECO:0000256" key="7">
    <source>
        <dbReference type="SAM" id="MobiDB-lite"/>
    </source>
</evidence>
<feature type="region of interest" description="Disordered" evidence="7">
    <location>
        <begin position="1"/>
        <end position="20"/>
    </location>
</feature>
<dbReference type="InterPro" id="IPR024675">
    <property type="entry name" value="eIF3g_N"/>
</dbReference>
<dbReference type="PROSITE" id="PS50102">
    <property type="entry name" value="RRM"/>
    <property type="match status" value="1"/>
</dbReference>
<dbReference type="InterPro" id="IPR000504">
    <property type="entry name" value="RRM_dom"/>
</dbReference>
<dbReference type="AlphaFoldDB" id="A0A1E4TZK5"/>
<evidence type="ECO:0000256" key="1">
    <source>
        <dbReference type="ARBA" id="ARBA00022490"/>
    </source>
</evidence>
<dbReference type="HAMAP" id="MF_03006">
    <property type="entry name" value="eIF3g"/>
    <property type="match status" value="1"/>
</dbReference>
<organism evidence="9 10">
    <name type="scientific">Pachysolen tannophilus NRRL Y-2460</name>
    <dbReference type="NCBI Taxonomy" id="669874"/>
    <lineage>
        <taxon>Eukaryota</taxon>
        <taxon>Fungi</taxon>
        <taxon>Dikarya</taxon>
        <taxon>Ascomycota</taxon>
        <taxon>Saccharomycotina</taxon>
        <taxon>Pichiomycetes</taxon>
        <taxon>Pachysolenaceae</taxon>
        <taxon>Pachysolen</taxon>
    </lineage>
</organism>
<evidence type="ECO:0000256" key="4">
    <source>
        <dbReference type="ARBA" id="ARBA00022917"/>
    </source>
</evidence>
<keyword evidence="1 5" id="KW-0963">Cytoplasm</keyword>
<dbReference type="GO" id="GO:0003743">
    <property type="term" value="F:translation initiation factor activity"/>
    <property type="evidence" value="ECO:0007669"/>
    <property type="project" value="UniProtKB-UniRule"/>
</dbReference>
<dbReference type="GO" id="GO:0033290">
    <property type="term" value="C:eukaryotic 48S preinitiation complex"/>
    <property type="evidence" value="ECO:0007669"/>
    <property type="project" value="UniProtKB-UniRule"/>
</dbReference>
<dbReference type="SMART" id="SM00360">
    <property type="entry name" value="RRM"/>
    <property type="match status" value="1"/>
</dbReference>
<evidence type="ECO:0000259" key="8">
    <source>
        <dbReference type="PROSITE" id="PS50102"/>
    </source>
</evidence>
<dbReference type="GO" id="GO:0071541">
    <property type="term" value="C:eukaryotic translation initiation factor 3 complex, eIF3m"/>
    <property type="evidence" value="ECO:0007669"/>
    <property type="project" value="EnsemblFungi"/>
</dbReference>
<dbReference type="Pfam" id="PF12353">
    <property type="entry name" value="eIF3g"/>
    <property type="match status" value="1"/>
</dbReference>
<evidence type="ECO:0000313" key="10">
    <source>
        <dbReference type="Proteomes" id="UP000094236"/>
    </source>
</evidence>
<dbReference type="GO" id="GO:0006415">
    <property type="term" value="P:translational termination"/>
    <property type="evidence" value="ECO:0007669"/>
    <property type="project" value="EnsemblFungi"/>
</dbReference>
<gene>
    <name evidence="5" type="primary">TIF35</name>
    <name evidence="9" type="ORF">PACTADRAFT_55506</name>
</gene>
<comment type="subunit">
    <text evidence="5">Component of the eukaryotic translation initiation factor 3 (eIF-3) complex.</text>
</comment>
<dbReference type="CDD" id="cd12933">
    <property type="entry name" value="eIF3G"/>
    <property type="match status" value="1"/>
</dbReference>
<feature type="domain" description="RRM" evidence="8">
    <location>
        <begin position="198"/>
        <end position="278"/>
    </location>
</feature>
<keyword evidence="3 6" id="KW-0694">RNA-binding</keyword>
<reference evidence="10" key="1">
    <citation type="submission" date="2016-05" db="EMBL/GenBank/DDBJ databases">
        <title>Comparative genomics of biotechnologically important yeasts.</title>
        <authorList>
            <consortium name="DOE Joint Genome Institute"/>
            <person name="Riley R."/>
            <person name="Haridas S."/>
            <person name="Wolfe K.H."/>
            <person name="Lopes M.R."/>
            <person name="Hittinger C.T."/>
            <person name="Goker M."/>
            <person name="Salamov A."/>
            <person name="Wisecaver J."/>
            <person name="Long T.M."/>
            <person name="Aerts A.L."/>
            <person name="Barry K."/>
            <person name="Choi C."/>
            <person name="Clum A."/>
            <person name="Coughlan A.Y."/>
            <person name="Deshpande S."/>
            <person name="Douglass A.P."/>
            <person name="Hanson S.J."/>
            <person name="Klenk H.-P."/>
            <person name="Labutti K."/>
            <person name="Lapidus A."/>
            <person name="Lindquist E."/>
            <person name="Lipzen A."/>
            <person name="Meier-Kolthoff J.P."/>
            <person name="Ohm R.A."/>
            <person name="Otillar R.P."/>
            <person name="Pangilinan J."/>
            <person name="Peng Y."/>
            <person name="Rokas A."/>
            <person name="Rosa C.A."/>
            <person name="Scheuner C."/>
            <person name="Sibirny A.A."/>
            <person name="Slot J.C."/>
            <person name="Stielow J.B."/>
            <person name="Sun H."/>
            <person name="Kurtzman C.P."/>
            <person name="Blackwell M."/>
            <person name="Grigoriev I.V."/>
            <person name="Jeffries T.W."/>
        </authorList>
    </citation>
    <scope>NUCLEOTIDE SEQUENCE [LARGE SCALE GENOMIC DNA]</scope>
    <source>
        <strain evidence="10">NRRL Y-2460</strain>
    </source>
</reference>
<dbReference type="Gene3D" id="3.30.70.330">
    <property type="match status" value="1"/>
</dbReference>